<evidence type="ECO:0000259" key="3">
    <source>
        <dbReference type="PROSITE" id="PS50893"/>
    </source>
</evidence>
<evidence type="ECO:0000313" key="5">
    <source>
        <dbReference type="Proteomes" id="UP000231259"/>
    </source>
</evidence>
<dbReference type="InterPro" id="IPR003439">
    <property type="entry name" value="ABC_transporter-like_ATP-bd"/>
</dbReference>
<dbReference type="EMBL" id="AWWI01000146">
    <property type="protein sequence ID" value="PIL17926.1"/>
    <property type="molecule type" value="Genomic_DNA"/>
</dbReference>
<sequence length="228" mass="25057">MIELENVAYSYGGGALLTDMSLTLAPASFHFLTGPSGVGKTTFLKLCYGALRPTTGQLRLFDRDVMQMDREAVALSRRRIGVVHQNCQFLDHLSVAENIALPLVVAGLDVASEQDNLRELMSWVGLTGRADALPPELSGGERQRAALARAVIMSPDVILADEPTGNVDWEMSQRLLRLLVELNRMGKTIMIATHDLGLIRAAKQQVQARVLRISKRRLQLAGAGLWRD</sequence>
<name>A0A2G8R8P2_9RHOB</name>
<dbReference type="PROSITE" id="PS00211">
    <property type="entry name" value="ABC_TRANSPORTER_1"/>
    <property type="match status" value="1"/>
</dbReference>
<dbReference type="SMART" id="SM00382">
    <property type="entry name" value="AAA"/>
    <property type="match status" value="1"/>
</dbReference>
<comment type="caution">
    <text evidence="4">The sequence shown here is derived from an EMBL/GenBank/DDBJ whole genome shotgun (WGS) entry which is preliminary data.</text>
</comment>
<dbReference type="GO" id="GO:0005524">
    <property type="term" value="F:ATP binding"/>
    <property type="evidence" value="ECO:0007669"/>
    <property type="project" value="UniProtKB-KW"/>
</dbReference>
<dbReference type="Proteomes" id="UP000231259">
    <property type="component" value="Unassembled WGS sequence"/>
</dbReference>
<keyword evidence="4" id="KW-0131">Cell cycle</keyword>
<dbReference type="AlphaFoldDB" id="A0A2G8R8P2"/>
<evidence type="ECO:0000313" key="4">
    <source>
        <dbReference type="EMBL" id="PIL17926.1"/>
    </source>
</evidence>
<dbReference type="PANTHER" id="PTHR24220:SF470">
    <property type="entry name" value="CELL DIVISION ATP-BINDING PROTEIN FTSE"/>
    <property type="match status" value="1"/>
</dbReference>
<keyword evidence="5" id="KW-1185">Reference proteome</keyword>
<dbReference type="PANTHER" id="PTHR24220">
    <property type="entry name" value="IMPORT ATP-BINDING PROTEIN"/>
    <property type="match status" value="1"/>
</dbReference>
<gene>
    <name evidence="4" type="ORF">P775_22480</name>
</gene>
<proteinExistence type="predicted"/>
<dbReference type="GO" id="GO:0022857">
    <property type="term" value="F:transmembrane transporter activity"/>
    <property type="evidence" value="ECO:0007669"/>
    <property type="project" value="TreeGrafter"/>
</dbReference>
<dbReference type="InterPro" id="IPR017871">
    <property type="entry name" value="ABC_transporter-like_CS"/>
</dbReference>
<dbReference type="GO" id="GO:0051301">
    <property type="term" value="P:cell division"/>
    <property type="evidence" value="ECO:0007669"/>
    <property type="project" value="UniProtKB-KW"/>
</dbReference>
<reference evidence="4 5" key="1">
    <citation type="submission" date="2013-09" db="EMBL/GenBank/DDBJ databases">
        <title>Genome sequencing of Phaeobacter antarcticus sp. nov. SM1211.</title>
        <authorList>
            <person name="Zhang X.-Y."/>
            <person name="Liu C."/>
            <person name="Chen X.-L."/>
            <person name="Xie B.-B."/>
            <person name="Qin Q.-L."/>
            <person name="Rong J.-C."/>
            <person name="Zhang Y.-Z."/>
        </authorList>
    </citation>
    <scope>NUCLEOTIDE SEQUENCE [LARGE SCALE GENOMIC DNA]</scope>
    <source>
        <strain evidence="4 5">SM1211</strain>
    </source>
</reference>
<keyword evidence="2" id="KW-0067">ATP-binding</keyword>
<evidence type="ECO:0000256" key="1">
    <source>
        <dbReference type="ARBA" id="ARBA00022741"/>
    </source>
</evidence>
<dbReference type="GO" id="GO:0016887">
    <property type="term" value="F:ATP hydrolysis activity"/>
    <property type="evidence" value="ECO:0007669"/>
    <property type="project" value="InterPro"/>
</dbReference>
<dbReference type="Pfam" id="PF00005">
    <property type="entry name" value="ABC_tran"/>
    <property type="match status" value="1"/>
</dbReference>
<dbReference type="InterPro" id="IPR027417">
    <property type="entry name" value="P-loop_NTPase"/>
</dbReference>
<organism evidence="4 5">
    <name type="scientific">Puniceibacterium antarcticum</name>
    <dbReference type="NCBI Taxonomy" id="1206336"/>
    <lineage>
        <taxon>Bacteria</taxon>
        <taxon>Pseudomonadati</taxon>
        <taxon>Pseudomonadota</taxon>
        <taxon>Alphaproteobacteria</taxon>
        <taxon>Rhodobacterales</taxon>
        <taxon>Paracoccaceae</taxon>
        <taxon>Puniceibacterium</taxon>
    </lineage>
</organism>
<evidence type="ECO:0000256" key="2">
    <source>
        <dbReference type="ARBA" id="ARBA00022840"/>
    </source>
</evidence>
<feature type="domain" description="ABC transporter" evidence="3">
    <location>
        <begin position="2"/>
        <end position="226"/>
    </location>
</feature>
<keyword evidence="4" id="KW-0132">Cell division</keyword>
<protein>
    <submittedName>
        <fullName evidence="4">Cell division protein FtsE</fullName>
    </submittedName>
</protein>
<dbReference type="InterPro" id="IPR003593">
    <property type="entry name" value="AAA+_ATPase"/>
</dbReference>
<keyword evidence="1" id="KW-0547">Nucleotide-binding</keyword>
<dbReference type="RefSeq" id="WP_099912920.1">
    <property type="nucleotide sequence ID" value="NZ_AWWI01000146.1"/>
</dbReference>
<dbReference type="Gene3D" id="3.40.50.300">
    <property type="entry name" value="P-loop containing nucleotide triphosphate hydrolases"/>
    <property type="match status" value="1"/>
</dbReference>
<dbReference type="SUPFAM" id="SSF52540">
    <property type="entry name" value="P-loop containing nucleoside triphosphate hydrolases"/>
    <property type="match status" value="1"/>
</dbReference>
<dbReference type="InterPro" id="IPR015854">
    <property type="entry name" value="ABC_transpr_LolD-like"/>
</dbReference>
<dbReference type="GO" id="GO:0005886">
    <property type="term" value="C:plasma membrane"/>
    <property type="evidence" value="ECO:0007669"/>
    <property type="project" value="TreeGrafter"/>
</dbReference>
<dbReference type="PROSITE" id="PS50893">
    <property type="entry name" value="ABC_TRANSPORTER_2"/>
    <property type="match status" value="1"/>
</dbReference>
<accession>A0A2G8R8P2</accession>
<dbReference type="OrthoDB" id="9786950at2"/>